<reference evidence="1 2" key="1">
    <citation type="submission" date="2024-01" db="EMBL/GenBank/DDBJ databases">
        <authorList>
            <person name="Waweru B."/>
        </authorList>
    </citation>
    <scope>NUCLEOTIDE SEQUENCE [LARGE SCALE GENOMIC DNA]</scope>
</reference>
<dbReference type="AlphaFoldDB" id="A0AAV1S2L4"/>
<gene>
    <name evidence="1" type="ORF">DCAF_LOCUS17993</name>
</gene>
<dbReference type="EMBL" id="CAWUPB010001165">
    <property type="protein sequence ID" value="CAK7344879.1"/>
    <property type="molecule type" value="Genomic_DNA"/>
</dbReference>
<sequence length="113" mass="13460">MYDLLSELFRYLFSYQEIRVQYIRNQETLIHNFEAEVFHFETIFEDAKKRLHEAKSANKATLNGISLAEFEAYLNQGKTLLEEQKKLNLSFKEKIEDAKRFKLNTLVVHSLIE</sequence>
<evidence type="ECO:0000313" key="1">
    <source>
        <dbReference type="EMBL" id="CAK7344879.1"/>
    </source>
</evidence>
<evidence type="ECO:0000313" key="2">
    <source>
        <dbReference type="Proteomes" id="UP001314170"/>
    </source>
</evidence>
<accession>A0AAV1S2L4</accession>
<name>A0AAV1S2L4_9ROSI</name>
<comment type="caution">
    <text evidence="1">The sequence shown here is derived from an EMBL/GenBank/DDBJ whole genome shotgun (WGS) entry which is preliminary data.</text>
</comment>
<organism evidence="1 2">
    <name type="scientific">Dovyalis caffra</name>
    <dbReference type="NCBI Taxonomy" id="77055"/>
    <lineage>
        <taxon>Eukaryota</taxon>
        <taxon>Viridiplantae</taxon>
        <taxon>Streptophyta</taxon>
        <taxon>Embryophyta</taxon>
        <taxon>Tracheophyta</taxon>
        <taxon>Spermatophyta</taxon>
        <taxon>Magnoliopsida</taxon>
        <taxon>eudicotyledons</taxon>
        <taxon>Gunneridae</taxon>
        <taxon>Pentapetalae</taxon>
        <taxon>rosids</taxon>
        <taxon>fabids</taxon>
        <taxon>Malpighiales</taxon>
        <taxon>Salicaceae</taxon>
        <taxon>Flacourtieae</taxon>
        <taxon>Dovyalis</taxon>
    </lineage>
</organism>
<proteinExistence type="predicted"/>
<keyword evidence="2" id="KW-1185">Reference proteome</keyword>
<protein>
    <submittedName>
        <fullName evidence="1">Uncharacterized protein</fullName>
    </submittedName>
</protein>
<dbReference type="Proteomes" id="UP001314170">
    <property type="component" value="Unassembled WGS sequence"/>
</dbReference>